<dbReference type="AlphaFoldDB" id="A0A4Y9XLK0"/>
<feature type="compositionally biased region" description="Low complexity" evidence="1">
    <location>
        <begin position="530"/>
        <end position="540"/>
    </location>
</feature>
<dbReference type="Pfam" id="PF00651">
    <property type="entry name" value="BTB"/>
    <property type="match status" value="1"/>
</dbReference>
<evidence type="ECO:0000313" key="3">
    <source>
        <dbReference type="EMBL" id="TFY50582.1"/>
    </source>
</evidence>
<feature type="region of interest" description="Disordered" evidence="1">
    <location>
        <begin position="1"/>
        <end position="25"/>
    </location>
</feature>
<gene>
    <name evidence="3" type="ORF">EVJ58_g10984</name>
</gene>
<dbReference type="CDD" id="cd18186">
    <property type="entry name" value="BTB_POZ_ZBTB_KLHL-like"/>
    <property type="match status" value="1"/>
</dbReference>
<feature type="region of interest" description="Disordered" evidence="1">
    <location>
        <begin position="525"/>
        <end position="552"/>
    </location>
</feature>
<feature type="compositionally biased region" description="Basic and acidic residues" evidence="1">
    <location>
        <begin position="541"/>
        <end position="552"/>
    </location>
</feature>
<dbReference type="EMBL" id="SEKV01001445">
    <property type="protein sequence ID" value="TFY50582.1"/>
    <property type="molecule type" value="Genomic_DNA"/>
</dbReference>
<name>A0A4Y9XLK0_9APHY</name>
<dbReference type="Proteomes" id="UP000298390">
    <property type="component" value="Unassembled WGS sequence"/>
</dbReference>
<accession>A0A4Y9XLK0</accession>
<protein>
    <recommendedName>
        <fullName evidence="2">BTB domain-containing protein</fullName>
    </recommendedName>
</protein>
<proteinExistence type="predicted"/>
<organism evidence="3 4">
    <name type="scientific">Rhodofomes roseus</name>
    <dbReference type="NCBI Taxonomy" id="34475"/>
    <lineage>
        <taxon>Eukaryota</taxon>
        <taxon>Fungi</taxon>
        <taxon>Dikarya</taxon>
        <taxon>Basidiomycota</taxon>
        <taxon>Agaricomycotina</taxon>
        <taxon>Agaricomycetes</taxon>
        <taxon>Polyporales</taxon>
        <taxon>Rhodofomes</taxon>
    </lineage>
</organism>
<comment type="caution">
    <text evidence="3">The sequence shown here is derived from an EMBL/GenBank/DDBJ whole genome shotgun (WGS) entry which is preliminary data.</text>
</comment>
<feature type="compositionally biased region" description="Basic and acidic residues" evidence="1">
    <location>
        <begin position="1"/>
        <end position="23"/>
    </location>
</feature>
<dbReference type="SUPFAM" id="SSF54695">
    <property type="entry name" value="POZ domain"/>
    <property type="match status" value="1"/>
</dbReference>
<reference evidence="3 4" key="1">
    <citation type="submission" date="2019-01" db="EMBL/GenBank/DDBJ databases">
        <title>Genome sequencing of the rare red list fungi Fomitopsis rosea.</title>
        <authorList>
            <person name="Buettner E."/>
            <person name="Kellner H."/>
        </authorList>
    </citation>
    <scope>NUCLEOTIDE SEQUENCE [LARGE SCALE GENOMIC DNA]</scope>
    <source>
        <strain evidence="3 4">DSM 105464</strain>
    </source>
</reference>
<dbReference type="SMART" id="SM00225">
    <property type="entry name" value="BTB"/>
    <property type="match status" value="2"/>
</dbReference>
<dbReference type="InterPro" id="IPR011333">
    <property type="entry name" value="SKP1/BTB/POZ_sf"/>
</dbReference>
<dbReference type="InterPro" id="IPR000210">
    <property type="entry name" value="BTB/POZ_dom"/>
</dbReference>
<sequence length="585" mass="65178">MDAKHDDHNRDSPTPSYEKHNSGQEKNVVPISIKVADPPFNNRYGDADLVLQSADAVKFFVHKVILRMSSEFFADMLSLPQPRPSTPQALSSGCLGEINALPVIPVSEDAWILHALLRMCYPPVVSKPTFLMIWQLSPILAAAQKYQFSEVTTTLADQLRAFSASQPLQTFAEAYHRGLDDVARVAAATFCRPSFLTFGAGYVSVPDMDTYVPEMDTVLASWYFRLLEYHNDVAQIARKNRRFREQLQVMSAPEHVTFCAPNKIGTQCALARTYDLVPRKVLAHPFADIGHADTVVCSSDGVGFHVNHAFLRWSSHTLTEMLSAASGGETPEPQDISVSNASHDTTLRLPEDGETLALLLQLCYPMPDPEIAGGSHEDRLCVAYRLLEAASKYRVARALDFAKQMICTIGLVDRPLSVYFVASVYNWADVMKQAACRAIYEASDEYVPEMEIASSAAYRRLLVYRQKCRDLILARYPSRSPGLFSNSKAVVRAPYWSKSSWLSEPGDYELWLVMHLRMNEKIAAGRESSSDAAKSDAPPLDDSKPADPRRPSVAEIMQAAEALAQVWRPGRHRECPSLTLVQVEF</sequence>
<dbReference type="Gene3D" id="3.30.710.10">
    <property type="entry name" value="Potassium Channel Kv1.1, Chain A"/>
    <property type="match status" value="2"/>
</dbReference>
<evidence type="ECO:0000259" key="2">
    <source>
        <dbReference type="PROSITE" id="PS50097"/>
    </source>
</evidence>
<dbReference type="STRING" id="34475.A0A4Y9XLK0"/>
<evidence type="ECO:0000313" key="4">
    <source>
        <dbReference type="Proteomes" id="UP000298390"/>
    </source>
</evidence>
<feature type="domain" description="BTB" evidence="2">
    <location>
        <begin position="47"/>
        <end position="129"/>
    </location>
</feature>
<dbReference type="PROSITE" id="PS50097">
    <property type="entry name" value="BTB"/>
    <property type="match status" value="1"/>
</dbReference>
<evidence type="ECO:0000256" key="1">
    <source>
        <dbReference type="SAM" id="MobiDB-lite"/>
    </source>
</evidence>